<dbReference type="InterPro" id="IPR027417">
    <property type="entry name" value="P-loop_NTPase"/>
</dbReference>
<keyword evidence="5" id="KW-0479">Metal-binding</keyword>
<proteinExistence type="inferred from homology"/>
<dbReference type="Pfam" id="PF00025">
    <property type="entry name" value="Arf"/>
    <property type="match status" value="1"/>
</dbReference>
<evidence type="ECO:0000313" key="8">
    <source>
        <dbReference type="Proteomes" id="UP000283509"/>
    </source>
</evidence>
<feature type="compositionally biased region" description="Basic and acidic residues" evidence="6">
    <location>
        <begin position="298"/>
        <end position="310"/>
    </location>
</feature>
<dbReference type="PANTHER" id="PTHR11711">
    <property type="entry name" value="ADP RIBOSYLATION FACTOR-RELATED"/>
    <property type="match status" value="1"/>
</dbReference>
<organism evidence="7 8">
    <name type="scientific">Penaeus vannamei</name>
    <name type="common">Whiteleg shrimp</name>
    <name type="synonym">Litopenaeus vannamei</name>
    <dbReference type="NCBI Taxonomy" id="6689"/>
    <lineage>
        <taxon>Eukaryota</taxon>
        <taxon>Metazoa</taxon>
        <taxon>Ecdysozoa</taxon>
        <taxon>Arthropoda</taxon>
        <taxon>Crustacea</taxon>
        <taxon>Multicrustacea</taxon>
        <taxon>Malacostraca</taxon>
        <taxon>Eumalacostraca</taxon>
        <taxon>Eucarida</taxon>
        <taxon>Decapoda</taxon>
        <taxon>Dendrobranchiata</taxon>
        <taxon>Penaeoidea</taxon>
        <taxon>Penaeidae</taxon>
        <taxon>Penaeus</taxon>
    </lineage>
</organism>
<dbReference type="GO" id="GO:0030010">
    <property type="term" value="P:establishment of cell polarity"/>
    <property type="evidence" value="ECO:0007669"/>
    <property type="project" value="UniProtKB-ARBA"/>
</dbReference>
<dbReference type="GO" id="GO:0016192">
    <property type="term" value="P:vesicle-mediated transport"/>
    <property type="evidence" value="ECO:0007669"/>
    <property type="project" value="UniProtKB-ARBA"/>
</dbReference>
<dbReference type="EMBL" id="QCYY01002160">
    <property type="protein sequence ID" value="ROT72413.1"/>
    <property type="molecule type" value="Genomic_DNA"/>
</dbReference>
<keyword evidence="8" id="KW-1185">Reference proteome</keyword>
<comment type="caution">
    <text evidence="7">The sequence shown here is derived from an EMBL/GenBank/DDBJ whole genome shotgun (WGS) entry which is preliminary data.</text>
</comment>
<dbReference type="NCBIfam" id="TIGR00231">
    <property type="entry name" value="small_GTP"/>
    <property type="match status" value="1"/>
</dbReference>
<feature type="compositionally biased region" description="Basic residues" evidence="6">
    <location>
        <begin position="284"/>
        <end position="293"/>
    </location>
</feature>
<keyword evidence="5" id="KW-0460">Magnesium</keyword>
<dbReference type="FunFam" id="3.40.50.300:FF:000412">
    <property type="entry name" value="ADP-ribosylation factor 1"/>
    <property type="match status" value="1"/>
</dbReference>
<dbReference type="PROSITE" id="PS51417">
    <property type="entry name" value="ARF"/>
    <property type="match status" value="1"/>
</dbReference>
<evidence type="ECO:0000256" key="2">
    <source>
        <dbReference type="ARBA" id="ARBA00022741"/>
    </source>
</evidence>
<dbReference type="InterPro" id="IPR005225">
    <property type="entry name" value="Small_GTP-bd"/>
</dbReference>
<dbReference type="Proteomes" id="UP000283509">
    <property type="component" value="Unassembled WGS sequence"/>
</dbReference>
<comment type="similarity">
    <text evidence="1">Belongs to the small GTPase superfamily. Arf family.</text>
</comment>
<evidence type="ECO:0008006" key="9">
    <source>
        <dbReference type="Google" id="ProtNLM"/>
    </source>
</evidence>
<feature type="binding site" evidence="4">
    <location>
        <begin position="118"/>
        <end position="125"/>
    </location>
    <ligand>
        <name>GTP</name>
        <dbReference type="ChEBI" id="CHEBI:37565"/>
    </ligand>
</feature>
<evidence type="ECO:0000256" key="1">
    <source>
        <dbReference type="ARBA" id="ARBA00010290"/>
    </source>
</evidence>
<feature type="compositionally biased region" description="Low complexity" evidence="6">
    <location>
        <begin position="326"/>
        <end position="337"/>
    </location>
</feature>
<dbReference type="GO" id="GO:0051649">
    <property type="term" value="P:establishment of localization in cell"/>
    <property type="evidence" value="ECO:0007669"/>
    <property type="project" value="UniProtKB-ARBA"/>
</dbReference>
<dbReference type="Gene3D" id="3.40.50.300">
    <property type="entry name" value="P-loop containing nucleotide triphosphate hydrolases"/>
    <property type="match status" value="1"/>
</dbReference>
<gene>
    <name evidence="7" type="ORF">C7M84_009218</name>
</gene>
<dbReference type="GO" id="GO:0046872">
    <property type="term" value="F:metal ion binding"/>
    <property type="evidence" value="ECO:0007669"/>
    <property type="project" value="UniProtKB-KW"/>
</dbReference>
<evidence type="ECO:0000256" key="3">
    <source>
        <dbReference type="ARBA" id="ARBA00023134"/>
    </source>
</evidence>
<feature type="region of interest" description="Disordered" evidence="6">
    <location>
        <begin position="284"/>
        <end position="343"/>
    </location>
</feature>
<evidence type="ECO:0000256" key="5">
    <source>
        <dbReference type="PIRSR" id="PIRSR606689-2"/>
    </source>
</evidence>
<dbReference type="GO" id="GO:0003924">
    <property type="term" value="F:GTPase activity"/>
    <property type="evidence" value="ECO:0007669"/>
    <property type="project" value="InterPro"/>
</dbReference>
<sequence length="390" mass="43099">MRPESRVTIHFDPRRPPSQVIAVDTGGRRLVLQLLHTENCAGHFGRYRTLAFYQLLVWSSEAVREGSCDKRWSFTLDVFSCLCGVVKMGVGRVVEAAQSLVQGFVALLSAPAHIVLVGLDSSGKTTVLFRLRYGQYVNTAPTVGFNCEKVKSGGAHWLVWDVGGAERVRPLWRSYTRATDALVFVVDSSSSAERVEEARVELQRLSKQQVAECVAHNRPRPPLLVLANKQDLPGARDPQHLAKALGLPDLPECQPWAVAPACAVTGEGLDEAMAALHSLVLKTRKQQKSKKTGRVAARSHDRSHSPETTRRCVRTIASRECSQRNGPKGVPKVPPQKQRSDTPTWPRLEVISRACFFPSASALVAEDIARANSSTQHYRVEQDLNERVAF</sequence>
<dbReference type="PRINTS" id="PR00328">
    <property type="entry name" value="SAR1GTPBP"/>
</dbReference>
<protein>
    <recommendedName>
        <fullName evidence="9">ADP-ribosylation factor-like protein 4C</fullName>
    </recommendedName>
</protein>
<dbReference type="InterPro" id="IPR024156">
    <property type="entry name" value="Small_GTPase_ARF"/>
</dbReference>
<feature type="binding site" evidence="5">
    <location>
        <position position="125"/>
    </location>
    <ligand>
        <name>Mg(2+)</name>
        <dbReference type="ChEBI" id="CHEBI:18420"/>
    </ligand>
</feature>
<evidence type="ECO:0000256" key="6">
    <source>
        <dbReference type="SAM" id="MobiDB-lite"/>
    </source>
</evidence>
<feature type="binding site" evidence="4">
    <location>
        <begin position="228"/>
        <end position="231"/>
    </location>
    <ligand>
        <name>GTP</name>
        <dbReference type="ChEBI" id="CHEBI:37565"/>
    </ligand>
</feature>
<name>A0A423T7I6_PENVA</name>
<dbReference type="SMART" id="SM00178">
    <property type="entry name" value="SAR"/>
    <property type="match status" value="1"/>
</dbReference>
<accession>A0A423T7I6</accession>
<dbReference type="AlphaFoldDB" id="A0A423T7I6"/>
<feature type="non-terminal residue" evidence="7">
    <location>
        <position position="390"/>
    </location>
</feature>
<dbReference type="GO" id="GO:0005525">
    <property type="term" value="F:GTP binding"/>
    <property type="evidence" value="ECO:0007669"/>
    <property type="project" value="UniProtKB-KW"/>
</dbReference>
<dbReference type="OrthoDB" id="2011769at2759"/>
<reference evidence="7 8" key="1">
    <citation type="submission" date="2018-04" db="EMBL/GenBank/DDBJ databases">
        <authorList>
            <person name="Zhang X."/>
            <person name="Yuan J."/>
            <person name="Li F."/>
            <person name="Xiang J."/>
        </authorList>
    </citation>
    <scope>NUCLEOTIDE SEQUENCE [LARGE SCALE GENOMIC DNA]</scope>
    <source>
        <tissue evidence="7">Muscle</tissue>
    </source>
</reference>
<dbReference type="STRING" id="6689.A0A423T7I6"/>
<evidence type="ECO:0000313" key="7">
    <source>
        <dbReference type="EMBL" id="ROT72413.1"/>
    </source>
</evidence>
<keyword evidence="2 4" id="KW-0547">Nucleotide-binding</keyword>
<feature type="binding site" evidence="4">
    <location>
        <position position="164"/>
    </location>
    <ligand>
        <name>GTP</name>
        <dbReference type="ChEBI" id="CHEBI:37565"/>
    </ligand>
</feature>
<reference evidence="7 8" key="2">
    <citation type="submission" date="2019-01" db="EMBL/GenBank/DDBJ databases">
        <title>The decoding of complex shrimp genome reveals the adaptation for benthos swimmer, frequently molting mechanism and breeding impact on genome.</title>
        <authorList>
            <person name="Sun Y."/>
            <person name="Gao Y."/>
            <person name="Yu Y."/>
        </authorList>
    </citation>
    <scope>NUCLEOTIDE SEQUENCE [LARGE SCALE GENOMIC DNA]</scope>
    <source>
        <tissue evidence="7">Muscle</tissue>
    </source>
</reference>
<dbReference type="SUPFAM" id="SSF52540">
    <property type="entry name" value="P-loop containing nucleoside triphosphate hydrolases"/>
    <property type="match status" value="1"/>
</dbReference>
<dbReference type="SMART" id="SM00177">
    <property type="entry name" value="ARF"/>
    <property type="match status" value="1"/>
</dbReference>
<evidence type="ECO:0000256" key="4">
    <source>
        <dbReference type="PIRSR" id="PIRSR606689-1"/>
    </source>
</evidence>
<dbReference type="InterPro" id="IPR006689">
    <property type="entry name" value="Small_GTPase_ARF/SAR"/>
</dbReference>
<feature type="binding site" evidence="5">
    <location>
        <position position="142"/>
    </location>
    <ligand>
        <name>Mg(2+)</name>
        <dbReference type="ChEBI" id="CHEBI:18420"/>
    </ligand>
</feature>
<keyword evidence="3 4" id="KW-0342">GTP-binding</keyword>